<dbReference type="Proteomes" id="UP000193240">
    <property type="component" value="Unassembled WGS sequence"/>
</dbReference>
<dbReference type="InParanoid" id="A0A1Y2LHX2"/>
<keyword evidence="2" id="KW-0472">Membrane</keyword>
<proteinExistence type="predicted"/>
<feature type="transmembrane region" description="Helical" evidence="2">
    <location>
        <begin position="15"/>
        <end position="34"/>
    </location>
</feature>
<feature type="transmembrane region" description="Helical" evidence="2">
    <location>
        <begin position="46"/>
        <end position="66"/>
    </location>
</feature>
<protein>
    <submittedName>
        <fullName evidence="3">Uncharacterized protein</fullName>
    </submittedName>
</protein>
<keyword evidence="4" id="KW-1185">Reference proteome</keyword>
<organism evidence="3 4">
    <name type="scientific">Epicoccum nigrum</name>
    <name type="common">Soil fungus</name>
    <name type="synonym">Epicoccum purpurascens</name>
    <dbReference type="NCBI Taxonomy" id="105696"/>
    <lineage>
        <taxon>Eukaryota</taxon>
        <taxon>Fungi</taxon>
        <taxon>Dikarya</taxon>
        <taxon>Ascomycota</taxon>
        <taxon>Pezizomycotina</taxon>
        <taxon>Dothideomycetes</taxon>
        <taxon>Pleosporomycetidae</taxon>
        <taxon>Pleosporales</taxon>
        <taxon>Pleosporineae</taxon>
        <taxon>Didymellaceae</taxon>
        <taxon>Epicoccum</taxon>
    </lineage>
</organism>
<accession>A0A1Y2LHX2</accession>
<sequence length="320" mass="33911">MCWVATLNSFASDTIILAANSVILATANSIFLFADNSFASNSLASTSFAFNSCFLFATNSCFVFAFNSFASNSPFLFVPQARSSLGCSIHHNTTSLVASASSTESCPFSPSSCIVIPSSSLHKFLSPNIVLTLCPTAASTSDAESTTFSCRISRTLRSWYSAWPINTVSPFICLDNISRAAAVPSSTSPESQAVFIDAAVMPLHFVRQLVTVRGGRTSLSTRSSPVRKSIAERRASADIEPSGPTPTISQSTTMACLLRHGLLDSSGARLSKDLNVLSACGEEGTPGTMRDVSAVMIVECTRAGKVVHLGSRDERSLLKS</sequence>
<evidence type="ECO:0000256" key="2">
    <source>
        <dbReference type="SAM" id="Phobius"/>
    </source>
</evidence>
<reference evidence="3 4" key="1">
    <citation type="journal article" date="2017" name="Genome Announc.">
        <title>Genome sequence of the saprophytic ascomycete Epicoccum nigrum ICMP 19927 strain isolated from New Zealand.</title>
        <authorList>
            <person name="Fokin M."/>
            <person name="Fleetwood D."/>
            <person name="Weir B.S."/>
            <person name="Villas-Boas S.G."/>
        </authorList>
    </citation>
    <scope>NUCLEOTIDE SEQUENCE [LARGE SCALE GENOMIC DNA]</scope>
    <source>
        <strain evidence="3 4">ICMP 19927</strain>
    </source>
</reference>
<evidence type="ECO:0000256" key="1">
    <source>
        <dbReference type="SAM" id="MobiDB-lite"/>
    </source>
</evidence>
<feature type="region of interest" description="Disordered" evidence="1">
    <location>
        <begin position="218"/>
        <end position="250"/>
    </location>
</feature>
<evidence type="ECO:0000313" key="4">
    <source>
        <dbReference type="Proteomes" id="UP000193240"/>
    </source>
</evidence>
<dbReference type="EMBL" id="KZ107863">
    <property type="protein sequence ID" value="OSS43554.1"/>
    <property type="molecule type" value="Genomic_DNA"/>
</dbReference>
<keyword evidence="2" id="KW-0812">Transmembrane</keyword>
<dbReference type="AlphaFoldDB" id="A0A1Y2LHX2"/>
<name>A0A1Y2LHX2_EPING</name>
<keyword evidence="2" id="KW-1133">Transmembrane helix</keyword>
<evidence type="ECO:0000313" key="3">
    <source>
        <dbReference type="EMBL" id="OSS43554.1"/>
    </source>
</evidence>
<gene>
    <name evidence="3" type="ORF">B5807_11761</name>
</gene>